<protein>
    <submittedName>
        <fullName evidence="3">NAD(P)/FAD-dependent oxidoreductase</fullName>
    </submittedName>
</protein>
<evidence type="ECO:0000259" key="1">
    <source>
        <dbReference type="Pfam" id="PF01266"/>
    </source>
</evidence>
<dbReference type="Pfam" id="PF04324">
    <property type="entry name" value="Fer2_BFD"/>
    <property type="match status" value="1"/>
</dbReference>
<dbReference type="InterPro" id="IPR041854">
    <property type="entry name" value="BFD-like_2Fe2S-bd_dom_sf"/>
</dbReference>
<organism evidence="3 4">
    <name type="scientific">Candidatus Eubacterium faecipullorum</name>
    <dbReference type="NCBI Taxonomy" id="2838571"/>
    <lineage>
        <taxon>Bacteria</taxon>
        <taxon>Bacillati</taxon>
        <taxon>Bacillota</taxon>
        <taxon>Clostridia</taxon>
        <taxon>Eubacteriales</taxon>
        <taxon>Eubacteriaceae</taxon>
        <taxon>Eubacterium</taxon>
    </lineage>
</organism>
<dbReference type="InterPro" id="IPR007419">
    <property type="entry name" value="BFD-like_2Fe2S-bd_dom"/>
</dbReference>
<dbReference type="Proteomes" id="UP000824205">
    <property type="component" value="Unassembled WGS sequence"/>
</dbReference>
<dbReference type="Gene3D" id="1.10.10.1100">
    <property type="entry name" value="BFD-like [2Fe-2S]-binding domain"/>
    <property type="match status" value="1"/>
</dbReference>
<sequence>MYDVAVIGAGIIGAACAYELSKHDLKIALLEKNNDVCCGTTKANSAIIHAGYDPLPGTLMARLNVEGSKMAGALCKKLDVPYQQIGSLVVAFSEEDKAEVERLYRRGNENGVEGLRIVDAEELKKMEPYISDQALCALYAPTAAIVNPWEYGIALAETAVRNGTEVKLEFEVTAIEKRDGFWHIVSPAGCVDAKYVINAAGVDCDTVHNMVAEPAFKVIPSAGEYYLLDLSEGKRANHVIFQCPDKDGKGVLVTHTCHGNLLVGPNADVRDKDDTSTKSRCLDYIREKAVKSVPSIAFRENIRNFTGVRANTDQDDFIIAFAAEHFLDLAGIKSPGLSAAPAIALEAVKMLGEKGLALNKKENYVDSRKHLRFKKLPAEEKNRLIKENPAYGRVICRCETITEGEIIDALNSPIPPVSLDGIKRRAGTGMGRCQSGFCGPKVLEIIAKFKNIPYEDVLQDNTGSYILTGETKSGGAK</sequence>
<dbReference type="Gene3D" id="3.50.50.60">
    <property type="entry name" value="FAD/NAD(P)-binding domain"/>
    <property type="match status" value="1"/>
</dbReference>
<dbReference type="Pfam" id="PF01266">
    <property type="entry name" value="DAO"/>
    <property type="match status" value="1"/>
</dbReference>
<dbReference type="InterPro" id="IPR036188">
    <property type="entry name" value="FAD/NAD-bd_sf"/>
</dbReference>
<reference evidence="3" key="2">
    <citation type="submission" date="2021-04" db="EMBL/GenBank/DDBJ databases">
        <authorList>
            <person name="Gilroy R."/>
        </authorList>
    </citation>
    <scope>NUCLEOTIDE SEQUENCE</scope>
    <source>
        <strain evidence="3">421</strain>
    </source>
</reference>
<feature type="domain" description="BFD-like [2Fe-2S]-binding" evidence="2">
    <location>
        <begin position="394"/>
        <end position="447"/>
    </location>
</feature>
<name>A0A9D1RGP6_9FIRM</name>
<feature type="domain" description="FAD dependent oxidoreductase" evidence="1">
    <location>
        <begin position="3"/>
        <end position="348"/>
    </location>
</feature>
<proteinExistence type="predicted"/>
<reference evidence="3" key="1">
    <citation type="journal article" date="2021" name="PeerJ">
        <title>Extensive microbial diversity within the chicken gut microbiome revealed by metagenomics and culture.</title>
        <authorList>
            <person name="Gilroy R."/>
            <person name="Ravi A."/>
            <person name="Getino M."/>
            <person name="Pursley I."/>
            <person name="Horton D.L."/>
            <person name="Alikhan N.F."/>
            <person name="Baker D."/>
            <person name="Gharbi K."/>
            <person name="Hall N."/>
            <person name="Watson M."/>
            <person name="Adriaenssens E.M."/>
            <person name="Foster-Nyarko E."/>
            <person name="Jarju S."/>
            <person name="Secka A."/>
            <person name="Antonio M."/>
            <person name="Oren A."/>
            <person name="Chaudhuri R.R."/>
            <person name="La Ragione R."/>
            <person name="Hildebrand F."/>
            <person name="Pallen M.J."/>
        </authorList>
    </citation>
    <scope>NUCLEOTIDE SEQUENCE</scope>
    <source>
        <strain evidence="3">421</strain>
    </source>
</reference>
<dbReference type="PANTHER" id="PTHR42720:SF1">
    <property type="entry name" value="GLYCEROL 3-PHOSPHATE OXIDASE"/>
    <property type="match status" value="1"/>
</dbReference>
<dbReference type="Gene3D" id="3.30.9.10">
    <property type="entry name" value="D-Amino Acid Oxidase, subunit A, domain 2"/>
    <property type="match status" value="1"/>
</dbReference>
<dbReference type="InterPro" id="IPR006076">
    <property type="entry name" value="FAD-dep_OxRdtase"/>
</dbReference>
<comment type="caution">
    <text evidence="3">The sequence shown here is derived from an EMBL/GenBank/DDBJ whole genome shotgun (WGS) entry which is preliminary data.</text>
</comment>
<dbReference type="EMBL" id="DXGE01000032">
    <property type="protein sequence ID" value="HIW86302.1"/>
    <property type="molecule type" value="Genomic_DNA"/>
</dbReference>
<evidence type="ECO:0000313" key="3">
    <source>
        <dbReference type="EMBL" id="HIW86302.1"/>
    </source>
</evidence>
<dbReference type="AlphaFoldDB" id="A0A9D1RGP6"/>
<dbReference type="PANTHER" id="PTHR42720">
    <property type="entry name" value="GLYCEROL-3-PHOSPHATE DEHYDROGENASE"/>
    <property type="match status" value="1"/>
</dbReference>
<accession>A0A9D1RGP6</accession>
<dbReference type="SUPFAM" id="SSF51905">
    <property type="entry name" value="FAD/NAD(P)-binding domain"/>
    <property type="match status" value="1"/>
</dbReference>
<evidence type="ECO:0000313" key="4">
    <source>
        <dbReference type="Proteomes" id="UP000824205"/>
    </source>
</evidence>
<dbReference type="CDD" id="cd19946">
    <property type="entry name" value="GlpA-like_Fer2_BFD-like"/>
    <property type="match status" value="1"/>
</dbReference>
<gene>
    <name evidence="3" type="ORF">IAA48_07395</name>
</gene>
<dbReference type="InterPro" id="IPR052745">
    <property type="entry name" value="G3P_Oxidase/Oxidoreductase"/>
</dbReference>
<evidence type="ECO:0000259" key="2">
    <source>
        <dbReference type="Pfam" id="PF04324"/>
    </source>
</evidence>